<accession>A0A5C6NID0</accession>
<organism evidence="1 2">
    <name type="scientific">Takifugu flavidus</name>
    <name type="common">sansaifugu</name>
    <dbReference type="NCBI Taxonomy" id="433684"/>
    <lineage>
        <taxon>Eukaryota</taxon>
        <taxon>Metazoa</taxon>
        <taxon>Chordata</taxon>
        <taxon>Craniata</taxon>
        <taxon>Vertebrata</taxon>
        <taxon>Euteleostomi</taxon>
        <taxon>Actinopterygii</taxon>
        <taxon>Neopterygii</taxon>
        <taxon>Teleostei</taxon>
        <taxon>Neoteleostei</taxon>
        <taxon>Acanthomorphata</taxon>
        <taxon>Eupercaria</taxon>
        <taxon>Tetraodontiformes</taxon>
        <taxon>Tetradontoidea</taxon>
        <taxon>Tetraodontidae</taxon>
        <taxon>Takifugu</taxon>
    </lineage>
</organism>
<protein>
    <submittedName>
        <fullName evidence="1">Uncharacterized protein</fullName>
    </submittedName>
</protein>
<dbReference type="Proteomes" id="UP000324091">
    <property type="component" value="Chromosome 2"/>
</dbReference>
<name>A0A5C6NID0_9TELE</name>
<sequence>MDPVNNDAVQRALVVQDMLIAHQVSETWSTLQSLSSSVVGLLGQERTAPPVQPPALSASSRASFSALGTSMFCLTLPFPSVTQMTWTDVGGLRSEPPQLVRQRQSFSPYASGLCQFIQFRVLDTVEDLSSSVFSKQHEVSLPPHQPYDCSIDLPGAPLPSSHLYSLSRPEREANEKHIGESLEDGVIWPSSVFSRAGYWTGLSTSY</sequence>
<evidence type="ECO:0000313" key="2">
    <source>
        <dbReference type="Proteomes" id="UP000324091"/>
    </source>
</evidence>
<evidence type="ECO:0000313" key="1">
    <source>
        <dbReference type="EMBL" id="TWW66973.1"/>
    </source>
</evidence>
<gene>
    <name evidence="1" type="ORF">D4764_02G0000140</name>
</gene>
<dbReference type="EMBL" id="RHFK02000012">
    <property type="protein sequence ID" value="TWW66973.1"/>
    <property type="molecule type" value="Genomic_DNA"/>
</dbReference>
<dbReference type="AlphaFoldDB" id="A0A5C6NID0"/>
<keyword evidence="2" id="KW-1185">Reference proteome</keyword>
<reference evidence="1 2" key="1">
    <citation type="submission" date="2019-04" db="EMBL/GenBank/DDBJ databases">
        <title>Chromosome genome assembly for Takifugu flavidus.</title>
        <authorList>
            <person name="Xiao S."/>
        </authorList>
    </citation>
    <scope>NUCLEOTIDE SEQUENCE [LARGE SCALE GENOMIC DNA]</scope>
    <source>
        <strain evidence="1">HTHZ2018</strain>
        <tissue evidence="1">Muscle</tissue>
    </source>
</reference>
<comment type="caution">
    <text evidence="1">The sequence shown here is derived from an EMBL/GenBank/DDBJ whole genome shotgun (WGS) entry which is preliminary data.</text>
</comment>
<proteinExistence type="predicted"/>